<dbReference type="eggNOG" id="COG2143">
    <property type="taxonomic scope" value="Bacteria"/>
</dbReference>
<dbReference type="Pfam" id="PF13098">
    <property type="entry name" value="Thioredoxin_2"/>
    <property type="match status" value="1"/>
</dbReference>
<proteinExistence type="predicted"/>
<accession>A8F3Y5</accession>
<protein>
    <recommendedName>
        <fullName evidence="1">Thioredoxin-like fold domain-containing protein</fullName>
    </recommendedName>
</protein>
<gene>
    <name evidence="2" type="ordered locus">Tlet_0299</name>
</gene>
<evidence type="ECO:0000313" key="3">
    <source>
        <dbReference type="Proteomes" id="UP000002016"/>
    </source>
</evidence>
<name>A8F3Y5_PSELT</name>
<dbReference type="InterPro" id="IPR036249">
    <property type="entry name" value="Thioredoxin-like_sf"/>
</dbReference>
<evidence type="ECO:0000259" key="1">
    <source>
        <dbReference type="Pfam" id="PF13098"/>
    </source>
</evidence>
<dbReference type="KEGG" id="tle:Tlet_0299"/>
<dbReference type="Gene3D" id="3.40.30.10">
    <property type="entry name" value="Glutaredoxin"/>
    <property type="match status" value="1"/>
</dbReference>
<dbReference type="STRING" id="416591.Tlet_0299"/>
<dbReference type="EMBL" id="CP000812">
    <property type="protein sequence ID" value="ABV32869.1"/>
    <property type="molecule type" value="Genomic_DNA"/>
</dbReference>
<evidence type="ECO:0000313" key="2">
    <source>
        <dbReference type="EMBL" id="ABV32869.1"/>
    </source>
</evidence>
<sequence length="221" mass="25381" precursor="true">MHIKKVLAVIFLFLSAVVFADILISNLEVAINLAKIEHKKLAIIFTTSSCPYCAKLKNETLTDETVRRLISANYVFAEAMFDYSRKTTAFGKEMTYSELFTKFQVNSVPMIWFFTQQATPIAYLPGYVDAQIFAKILRYVYQDIKEDFQQYIAKNDDFAGNPMILAVSPDEAEYVLKNDQNSIYIEDFPGEIDLYKIYITPDKNLAEKLVQNGVFRVLLVK</sequence>
<dbReference type="AlphaFoldDB" id="A8F3Y5"/>
<dbReference type="SUPFAM" id="SSF52833">
    <property type="entry name" value="Thioredoxin-like"/>
    <property type="match status" value="1"/>
</dbReference>
<dbReference type="HOGENOM" id="CLU_1239653_0_0_0"/>
<dbReference type="Proteomes" id="UP000002016">
    <property type="component" value="Chromosome"/>
</dbReference>
<feature type="domain" description="Thioredoxin-like fold" evidence="1">
    <location>
        <begin position="34"/>
        <end position="137"/>
    </location>
</feature>
<dbReference type="InterPro" id="IPR012336">
    <property type="entry name" value="Thioredoxin-like_fold"/>
</dbReference>
<organism evidence="2 3">
    <name type="scientific">Pseudothermotoga lettingae (strain ATCC BAA-301 / DSM 14385 / NBRC 107922 / TMO)</name>
    <name type="common">Thermotoga lettingae</name>
    <dbReference type="NCBI Taxonomy" id="416591"/>
    <lineage>
        <taxon>Bacteria</taxon>
        <taxon>Thermotogati</taxon>
        <taxon>Thermotogota</taxon>
        <taxon>Thermotogae</taxon>
        <taxon>Thermotogales</taxon>
        <taxon>Thermotogaceae</taxon>
        <taxon>Pseudothermotoga</taxon>
    </lineage>
</organism>
<reference evidence="2 3" key="1">
    <citation type="submission" date="2007-08" db="EMBL/GenBank/DDBJ databases">
        <title>Complete sequence of Thermotoga lettingae TMO.</title>
        <authorList>
            <consortium name="US DOE Joint Genome Institute"/>
            <person name="Copeland A."/>
            <person name="Lucas S."/>
            <person name="Lapidus A."/>
            <person name="Barry K."/>
            <person name="Glavina del Rio T."/>
            <person name="Dalin E."/>
            <person name="Tice H."/>
            <person name="Pitluck S."/>
            <person name="Foster B."/>
            <person name="Bruce D."/>
            <person name="Schmutz J."/>
            <person name="Larimer F."/>
            <person name="Land M."/>
            <person name="Hauser L."/>
            <person name="Kyrpides N."/>
            <person name="Mikhailova N."/>
            <person name="Nelson K."/>
            <person name="Gogarten J.P."/>
            <person name="Noll K."/>
            <person name="Richardson P."/>
        </authorList>
    </citation>
    <scope>NUCLEOTIDE SEQUENCE [LARGE SCALE GENOMIC DNA]</scope>
    <source>
        <strain evidence="3">ATCC BAA-301 / DSM 14385 / NBRC 107922 / TMO</strain>
    </source>
</reference>
<reference evidence="2 3" key="2">
    <citation type="journal article" date="2009" name="Proc. Natl. Acad. Sci. U.S.A.">
        <title>On the chimeric nature, thermophilic origin, and phylogenetic placement of the Thermotogales.</title>
        <authorList>
            <person name="Zhaxybayeva O."/>
            <person name="Swithers K.S."/>
            <person name="Lapierre P."/>
            <person name="Fournier G.P."/>
            <person name="Bickhart D.M."/>
            <person name="DeBoy R.T."/>
            <person name="Nelson K.E."/>
            <person name="Nesbo C.L."/>
            <person name="Doolittle W.F."/>
            <person name="Gogarten J.P."/>
            <person name="Noll K.M."/>
        </authorList>
    </citation>
    <scope>NUCLEOTIDE SEQUENCE [LARGE SCALE GENOMIC DNA]</scope>
    <source>
        <strain evidence="3">ATCC BAA-301 / DSM 14385 / NBRC 107922 / TMO</strain>
    </source>
</reference>
<keyword evidence="3" id="KW-1185">Reference proteome</keyword>
<dbReference type="RefSeq" id="WP_012002350.1">
    <property type="nucleotide sequence ID" value="NC_009828.1"/>
</dbReference>